<dbReference type="SUPFAM" id="SSF52518">
    <property type="entry name" value="Thiamin diphosphate-binding fold (THDP-binding)"/>
    <property type="match status" value="2"/>
</dbReference>
<dbReference type="GO" id="GO:0000949">
    <property type="term" value="P:aromatic amino acid family catabolic process to alcohol via Ehrlich pathway"/>
    <property type="evidence" value="ECO:0007669"/>
    <property type="project" value="TreeGrafter"/>
</dbReference>
<evidence type="ECO:0000256" key="6">
    <source>
        <dbReference type="ARBA" id="ARBA00022842"/>
    </source>
</evidence>
<organism evidence="14 15">
    <name type="scientific">Methylacidimicrobium tartarophylax</name>
    <dbReference type="NCBI Taxonomy" id="1041768"/>
    <lineage>
        <taxon>Bacteria</taxon>
        <taxon>Pseudomonadati</taxon>
        <taxon>Verrucomicrobiota</taxon>
        <taxon>Methylacidimicrobium</taxon>
    </lineage>
</organism>
<dbReference type="Gene3D" id="3.40.50.970">
    <property type="match status" value="2"/>
</dbReference>
<evidence type="ECO:0000256" key="10">
    <source>
        <dbReference type="RuleBase" id="RU362132"/>
    </source>
</evidence>
<dbReference type="SUPFAM" id="SSF52467">
    <property type="entry name" value="DHS-like NAD/FAD-binding domain"/>
    <property type="match status" value="1"/>
</dbReference>
<feature type="binding site" evidence="9">
    <location>
        <position position="461"/>
    </location>
    <ligand>
        <name>Mg(2+)</name>
        <dbReference type="ChEBI" id="CHEBI:18420"/>
    </ligand>
</feature>
<dbReference type="CDD" id="cd02005">
    <property type="entry name" value="TPP_PDC_IPDC"/>
    <property type="match status" value="1"/>
</dbReference>
<dbReference type="GO" id="GO:0047434">
    <property type="term" value="F:indolepyruvate decarboxylase activity"/>
    <property type="evidence" value="ECO:0007669"/>
    <property type="project" value="UniProtKB-EC"/>
</dbReference>
<dbReference type="InterPro" id="IPR012000">
    <property type="entry name" value="Thiamin_PyroP_enz_cen_dom"/>
</dbReference>
<dbReference type="Gene3D" id="3.40.50.1220">
    <property type="entry name" value="TPP-binding domain"/>
    <property type="match status" value="1"/>
</dbReference>
<feature type="domain" description="Thiamine pyrophosphate enzyme central" evidence="11">
    <location>
        <begin position="195"/>
        <end position="296"/>
    </location>
</feature>
<dbReference type="Proteomes" id="UP000334923">
    <property type="component" value="Unassembled WGS sequence"/>
</dbReference>
<sequence>MKESPSIAEYLTGRLKGEGIEYVFGVPGDYALPLFSTFRKGGIETINTCDEQGAGFAADAYARVRGMGAVCVTYCVGGLKIANAVAEAYAEKSAVVVLSGAPGMAERKKDPLLHHKVRNFDTQRKIFEEITVGATVLDNPDTAASEIDRLLDLARRYHRPVYIEVPRDLMLAPCRPPSTRRESEESDPQALAEALEEARQMLLASRCPLILADVELHRFGLQKELVRLTETTGIPVAATLLGKSVIAETHPHYIGVYEGATGRAEVNDYVEASDCLLLLGVFLTDITVGGSSSSFDMSRSIYATSEKLSIRHHSFEGVRLEDFVRGLLKLGIQKRVLPGIAARQTEPMTRNSARPQDRITVQSLFAEVNRILSREIIVIADVGEALFGASDLVIREPTEFLSPAYYASLGFAIPASLGAALANPRLRPLVLVGDGAFQMTGMELSTAARFGLSPIVVLLNNRGYSTERQILDGPFNDLLEWNYCRLPELLGSGRACQVRTNQELEETLQAALAQKDSFWLIEVRLNPHDRSPALERLAKRLAPQQRADH</sequence>
<dbReference type="GO" id="GO:0030976">
    <property type="term" value="F:thiamine pyrophosphate binding"/>
    <property type="evidence" value="ECO:0007669"/>
    <property type="project" value="InterPro"/>
</dbReference>
<dbReference type="EC" id="4.1.1.74" evidence="14"/>
<dbReference type="InterPro" id="IPR047214">
    <property type="entry name" value="TPP_PDC_IPDC"/>
</dbReference>
<dbReference type="PIRSF" id="PIRSF036565">
    <property type="entry name" value="Pyruvt_ip_decrb"/>
    <property type="match status" value="1"/>
</dbReference>
<evidence type="ECO:0000256" key="2">
    <source>
        <dbReference type="ARBA" id="ARBA00001964"/>
    </source>
</evidence>
<evidence type="ECO:0000256" key="1">
    <source>
        <dbReference type="ARBA" id="ARBA00001920"/>
    </source>
</evidence>
<accession>A0A5E6M4Y1</accession>
<feature type="domain" description="Thiamine pyrophosphate enzyme TPP-binding" evidence="12">
    <location>
        <begin position="391"/>
        <end position="523"/>
    </location>
</feature>
<keyword evidence="6 9" id="KW-0460">Magnesium</keyword>
<dbReference type="GO" id="GO:0005829">
    <property type="term" value="C:cytosol"/>
    <property type="evidence" value="ECO:0007669"/>
    <property type="project" value="TreeGrafter"/>
</dbReference>
<keyword evidence="7 10" id="KW-0786">Thiamine pyrophosphate</keyword>
<dbReference type="GO" id="GO:0004737">
    <property type="term" value="F:pyruvate decarboxylase activity"/>
    <property type="evidence" value="ECO:0007669"/>
    <property type="project" value="TreeGrafter"/>
</dbReference>
<comment type="cofactor">
    <cofactor evidence="2">
        <name>thiamine diphosphate</name>
        <dbReference type="ChEBI" id="CHEBI:58937"/>
    </cofactor>
</comment>
<dbReference type="RefSeq" id="WP_142658962.1">
    <property type="nucleotide sequence ID" value="NZ_CABFVA020000002.1"/>
</dbReference>
<evidence type="ECO:0000313" key="14">
    <source>
        <dbReference type="EMBL" id="VVM04411.1"/>
    </source>
</evidence>
<dbReference type="PANTHER" id="PTHR43452">
    <property type="entry name" value="PYRUVATE DECARBOXYLASE"/>
    <property type="match status" value="1"/>
</dbReference>
<dbReference type="GO" id="GO:0000287">
    <property type="term" value="F:magnesium ion binding"/>
    <property type="evidence" value="ECO:0007669"/>
    <property type="project" value="InterPro"/>
</dbReference>
<dbReference type="InterPro" id="IPR047213">
    <property type="entry name" value="TPP_PYR_PDC_IPDC-like"/>
</dbReference>
<evidence type="ECO:0000259" key="11">
    <source>
        <dbReference type="Pfam" id="PF00205"/>
    </source>
</evidence>
<dbReference type="Pfam" id="PF02775">
    <property type="entry name" value="TPP_enzyme_C"/>
    <property type="match status" value="1"/>
</dbReference>
<dbReference type="Pfam" id="PF00205">
    <property type="entry name" value="TPP_enzyme_M"/>
    <property type="match status" value="1"/>
</dbReference>
<keyword evidence="8 14" id="KW-0456">Lyase</keyword>
<evidence type="ECO:0000313" key="15">
    <source>
        <dbReference type="Proteomes" id="UP000334923"/>
    </source>
</evidence>
<evidence type="ECO:0000259" key="13">
    <source>
        <dbReference type="Pfam" id="PF02776"/>
    </source>
</evidence>
<evidence type="ECO:0000256" key="9">
    <source>
        <dbReference type="PIRSR" id="PIRSR036565-2"/>
    </source>
</evidence>
<feature type="binding site" evidence="9">
    <location>
        <position position="463"/>
    </location>
    <ligand>
        <name>Mg(2+)</name>
        <dbReference type="ChEBI" id="CHEBI:18420"/>
    </ligand>
</feature>
<dbReference type="AlphaFoldDB" id="A0A5E6M4Y1"/>
<dbReference type="PROSITE" id="PS00187">
    <property type="entry name" value="TPP_ENZYMES"/>
    <property type="match status" value="1"/>
</dbReference>
<comment type="similarity">
    <text evidence="3 10">Belongs to the TPP enzyme family.</text>
</comment>
<evidence type="ECO:0000256" key="8">
    <source>
        <dbReference type="ARBA" id="ARBA00023239"/>
    </source>
</evidence>
<feature type="binding site" evidence="9">
    <location>
        <position position="434"/>
    </location>
    <ligand>
        <name>Mg(2+)</name>
        <dbReference type="ChEBI" id="CHEBI:18420"/>
    </ligand>
</feature>
<dbReference type="CDD" id="cd07038">
    <property type="entry name" value="TPP_PYR_PDC_IPDC_like"/>
    <property type="match status" value="1"/>
</dbReference>
<evidence type="ECO:0000256" key="5">
    <source>
        <dbReference type="ARBA" id="ARBA00022793"/>
    </source>
</evidence>
<dbReference type="InterPro" id="IPR029061">
    <property type="entry name" value="THDP-binding"/>
</dbReference>
<evidence type="ECO:0000256" key="4">
    <source>
        <dbReference type="ARBA" id="ARBA00022723"/>
    </source>
</evidence>
<dbReference type="InterPro" id="IPR000399">
    <property type="entry name" value="TPP-bd_CS"/>
</dbReference>
<dbReference type="InterPro" id="IPR012001">
    <property type="entry name" value="Thiamin_PyroP_enz_TPP-bd_dom"/>
</dbReference>
<comment type="cofactor">
    <cofactor evidence="9">
        <name>Mg(2+)</name>
        <dbReference type="ChEBI" id="CHEBI:18420"/>
    </cofactor>
    <text evidence="9">Binds 1 Mg(2+) per subunit.</text>
</comment>
<feature type="domain" description="Thiamine pyrophosphate enzyme N-terminal TPP-binding" evidence="13">
    <location>
        <begin position="7"/>
        <end position="114"/>
    </location>
</feature>
<name>A0A5E6M4Y1_9BACT</name>
<dbReference type="InterPro" id="IPR011766">
    <property type="entry name" value="TPP_enzyme_TPP-bd"/>
</dbReference>
<dbReference type="OrthoDB" id="4494979at2"/>
<dbReference type="Pfam" id="PF02776">
    <property type="entry name" value="TPP_enzyme_N"/>
    <property type="match status" value="1"/>
</dbReference>
<protein>
    <submittedName>
        <fullName evidence="14">Indolepyruvate decarboxylase</fullName>
        <ecNumber evidence="14">4.1.1.74</ecNumber>
    </submittedName>
</protein>
<dbReference type="PANTHER" id="PTHR43452:SF30">
    <property type="entry name" value="PYRUVATE DECARBOXYLASE ISOZYME 1-RELATED"/>
    <property type="match status" value="1"/>
</dbReference>
<dbReference type="InterPro" id="IPR029035">
    <property type="entry name" value="DHS-like_NAD/FAD-binding_dom"/>
</dbReference>
<dbReference type="InterPro" id="IPR012110">
    <property type="entry name" value="PDC/IPDC-like"/>
</dbReference>
<keyword evidence="4 9" id="KW-0479">Metal-binding</keyword>
<evidence type="ECO:0000256" key="7">
    <source>
        <dbReference type="ARBA" id="ARBA00023052"/>
    </source>
</evidence>
<reference evidence="14 15" key="1">
    <citation type="submission" date="2019-09" db="EMBL/GenBank/DDBJ databases">
        <authorList>
            <person name="Cremers G."/>
        </authorList>
    </citation>
    <scope>NUCLEOTIDE SEQUENCE [LARGE SCALE GENOMIC DNA]</scope>
    <source>
        <strain evidence="14">4A</strain>
    </source>
</reference>
<evidence type="ECO:0000256" key="3">
    <source>
        <dbReference type="ARBA" id="ARBA00007812"/>
    </source>
</evidence>
<keyword evidence="5" id="KW-0210">Decarboxylase</keyword>
<gene>
    <name evidence="14" type="primary">ipdC</name>
    <name evidence="14" type="ORF">MAMT_00074</name>
</gene>
<proteinExistence type="inferred from homology"/>
<comment type="cofactor">
    <cofactor evidence="1">
        <name>a metal cation</name>
        <dbReference type="ChEBI" id="CHEBI:25213"/>
    </cofactor>
</comment>
<keyword evidence="14" id="KW-0670">Pyruvate</keyword>
<dbReference type="EMBL" id="CABFVA020000002">
    <property type="protein sequence ID" value="VVM04411.1"/>
    <property type="molecule type" value="Genomic_DNA"/>
</dbReference>
<evidence type="ECO:0000259" key="12">
    <source>
        <dbReference type="Pfam" id="PF02775"/>
    </source>
</evidence>
<keyword evidence="15" id="KW-1185">Reference proteome</keyword>